<dbReference type="Pfam" id="PF00135">
    <property type="entry name" value="COesterase"/>
    <property type="match status" value="1"/>
</dbReference>
<dbReference type="InterPro" id="IPR029058">
    <property type="entry name" value="AB_hydrolase_fold"/>
</dbReference>
<dbReference type="InterPro" id="IPR002168">
    <property type="entry name" value="Lipase_GDXG_HIS_AS"/>
</dbReference>
<dbReference type="GO" id="GO:0016787">
    <property type="term" value="F:hydrolase activity"/>
    <property type="evidence" value="ECO:0007669"/>
    <property type="project" value="InterPro"/>
</dbReference>
<accession>A0A914EI26</accession>
<dbReference type="PANTHER" id="PTHR44590:SF3">
    <property type="entry name" value="CARBOXYLESTERASE TYPE B DOMAIN-CONTAINING PROTEIN"/>
    <property type="match status" value="1"/>
</dbReference>
<reference evidence="4" key="1">
    <citation type="submission" date="2022-11" db="UniProtKB">
        <authorList>
            <consortium name="WormBaseParasite"/>
        </authorList>
    </citation>
    <scope>IDENTIFICATION</scope>
</reference>
<name>A0A914EI26_9BILA</name>
<dbReference type="Proteomes" id="UP000887540">
    <property type="component" value="Unplaced"/>
</dbReference>
<feature type="domain" description="Carboxylesterase type B" evidence="2">
    <location>
        <begin position="52"/>
        <end position="180"/>
    </location>
</feature>
<dbReference type="WBParaSite" id="ACRNAN_scaffold8518.g23583.t1">
    <property type="protein sequence ID" value="ACRNAN_scaffold8518.g23583.t1"/>
    <property type="gene ID" value="ACRNAN_scaffold8518.g23583"/>
</dbReference>
<evidence type="ECO:0000256" key="1">
    <source>
        <dbReference type="ARBA" id="ARBA00010515"/>
    </source>
</evidence>
<dbReference type="InterPro" id="IPR002018">
    <property type="entry name" value="CarbesteraseB"/>
</dbReference>
<dbReference type="SUPFAM" id="SSF53474">
    <property type="entry name" value="alpha/beta-Hydrolases"/>
    <property type="match status" value="1"/>
</dbReference>
<dbReference type="PANTHER" id="PTHR44590">
    <property type="entry name" value="CARBOXYLIC ESTER HYDROLASE-RELATED"/>
    <property type="match status" value="1"/>
</dbReference>
<comment type="similarity">
    <text evidence="1">Belongs to the 'GDXG' lipolytic enzyme family.</text>
</comment>
<organism evidence="3 4">
    <name type="scientific">Acrobeloides nanus</name>
    <dbReference type="NCBI Taxonomy" id="290746"/>
    <lineage>
        <taxon>Eukaryota</taxon>
        <taxon>Metazoa</taxon>
        <taxon>Ecdysozoa</taxon>
        <taxon>Nematoda</taxon>
        <taxon>Chromadorea</taxon>
        <taxon>Rhabditida</taxon>
        <taxon>Tylenchina</taxon>
        <taxon>Cephalobomorpha</taxon>
        <taxon>Cephaloboidea</taxon>
        <taxon>Cephalobidae</taxon>
        <taxon>Acrobeloides</taxon>
    </lineage>
</organism>
<proteinExistence type="inferred from homology"/>
<sequence length="181" mass="20830">MIKRHFKDIYISKIVELLILHRTRQQDYILTKKKKMGAVASRIWGWPSFTSSRIIETKSGSVQGKTFIFEDGKEVEAYLGIPYGKPPVGELRFKKPEPADPWNDVMDCTQWGPRCPHEDMWIERLSMFVPKSEDCLRLNVFTPTWKHGLDQKNGFAVMVWIHGGGFAVHSAAHYGDYGICK</sequence>
<dbReference type="AlphaFoldDB" id="A0A914EI26"/>
<keyword evidence="3" id="KW-1185">Reference proteome</keyword>
<dbReference type="Gene3D" id="3.40.50.1820">
    <property type="entry name" value="alpha/beta hydrolase"/>
    <property type="match status" value="1"/>
</dbReference>
<evidence type="ECO:0000313" key="3">
    <source>
        <dbReference type="Proteomes" id="UP000887540"/>
    </source>
</evidence>
<dbReference type="PROSITE" id="PS01173">
    <property type="entry name" value="LIPASE_GDXG_HIS"/>
    <property type="match status" value="1"/>
</dbReference>
<evidence type="ECO:0000259" key="2">
    <source>
        <dbReference type="Pfam" id="PF00135"/>
    </source>
</evidence>
<protein>
    <submittedName>
        <fullName evidence="4">Carboxylesterase type B domain-containing protein</fullName>
    </submittedName>
</protein>
<evidence type="ECO:0000313" key="4">
    <source>
        <dbReference type="WBParaSite" id="ACRNAN_scaffold8518.g23583.t1"/>
    </source>
</evidence>